<gene>
    <name evidence="2" type="ORF">QSP1433_LOCUS5888</name>
</gene>
<dbReference type="EMBL" id="HBHK01009500">
    <property type="protein sequence ID" value="CAD9677693.1"/>
    <property type="molecule type" value="Transcribed_RNA"/>
</dbReference>
<proteinExistence type="predicted"/>
<organism evidence="2">
    <name type="scientific">Mucochytrium quahogii</name>
    <dbReference type="NCBI Taxonomy" id="96639"/>
    <lineage>
        <taxon>Eukaryota</taxon>
        <taxon>Sar</taxon>
        <taxon>Stramenopiles</taxon>
        <taxon>Bigyra</taxon>
        <taxon>Labyrinthulomycetes</taxon>
        <taxon>Thraustochytrida</taxon>
        <taxon>Thraustochytriidae</taxon>
        <taxon>Mucochytrium</taxon>
    </lineage>
</organism>
<keyword evidence="1" id="KW-0732">Signal</keyword>
<feature type="signal peptide" evidence="1">
    <location>
        <begin position="1"/>
        <end position="21"/>
    </location>
</feature>
<dbReference type="AlphaFoldDB" id="A0A7S2WAK0"/>
<name>A0A7S2WAK0_9STRA</name>
<evidence type="ECO:0000313" key="2">
    <source>
        <dbReference type="EMBL" id="CAD9677693.1"/>
    </source>
</evidence>
<dbReference type="InterPro" id="IPR036716">
    <property type="entry name" value="Pest_crys_N_sf"/>
</dbReference>
<sequence>MRLLPIVAVLLPNFMCCLCRADLHQNVERVLETVSHYPSTYLQPDPVTHRELQIAISLEFLGDFVEQLALGFAKKTGSWLAEHILDFFFPSDDVAQVFQELINKCRRMIDHAIAQEELLNLNATLQTARDFLKNYAYIGTSDYLVSAIAQADHGINVIQDLADERQVQLIPMYVALVVLEGLCNLNLAKHYTEMGNTTTHIRQINETGSTLRQRNTHLGSMYQKWLVWRRKQLVTLQNCSYAGTLETRINDNLEQDAFAAIYMFFMDVSLCHAETQKAIDAYLAPYISQMNTLVLNVMQFLNPVFGLEEYIQPIAGTTRLTMGPYSTCLLTCNPTCNPLGYFANCSTIPGGIHQSIQVGPMLNSTLFASESVNRYIFSVARSPSPGEDWECVGSSDVCEDMQQNSSGVYPSFYHGPIGVIKQVDVGFAMQNLGDLKPGLDKLVLITANNETSQATAPGPNANSSSCSKGAGPVSSFYELSFLNFVTVGPPGHEYIQELNVTYDLVTFGKQW</sequence>
<dbReference type="GO" id="GO:0090729">
    <property type="term" value="F:toxin activity"/>
    <property type="evidence" value="ECO:0007669"/>
    <property type="project" value="InterPro"/>
</dbReference>
<dbReference type="SUPFAM" id="SSF56849">
    <property type="entry name" value="delta-Endotoxin (insectocide), N-terminal domain"/>
    <property type="match status" value="1"/>
</dbReference>
<evidence type="ECO:0008006" key="3">
    <source>
        <dbReference type="Google" id="ProtNLM"/>
    </source>
</evidence>
<reference evidence="2" key="1">
    <citation type="submission" date="2021-01" db="EMBL/GenBank/DDBJ databases">
        <authorList>
            <person name="Corre E."/>
            <person name="Pelletier E."/>
            <person name="Niang G."/>
            <person name="Scheremetjew M."/>
            <person name="Finn R."/>
            <person name="Kale V."/>
            <person name="Holt S."/>
            <person name="Cochrane G."/>
            <person name="Meng A."/>
            <person name="Brown T."/>
            <person name="Cohen L."/>
        </authorList>
    </citation>
    <scope>NUCLEOTIDE SEQUENCE</scope>
    <source>
        <strain evidence="2">NY070348D</strain>
    </source>
</reference>
<accession>A0A7S2WAK0</accession>
<dbReference type="Gene3D" id="1.20.190.10">
    <property type="entry name" value="Pesticidal crystal protein, N-terminal domain"/>
    <property type="match status" value="1"/>
</dbReference>
<evidence type="ECO:0000256" key="1">
    <source>
        <dbReference type="SAM" id="SignalP"/>
    </source>
</evidence>
<feature type="chain" id="PRO_5031479348" description="Pesticidal crystal protein N-terminal domain-containing protein" evidence="1">
    <location>
        <begin position="22"/>
        <end position="511"/>
    </location>
</feature>
<protein>
    <recommendedName>
        <fullName evidence="3">Pesticidal crystal protein N-terminal domain-containing protein</fullName>
    </recommendedName>
</protein>